<evidence type="ECO:0000313" key="1">
    <source>
        <dbReference type="EMBL" id="ASN03644.1"/>
    </source>
</evidence>
<dbReference type="RefSeq" id="WP_089530218.1">
    <property type="nucleotide sequence ID" value="NZ_CP022437.1"/>
</dbReference>
<dbReference type="InterPro" id="IPR009293">
    <property type="entry name" value="UPF0478"/>
</dbReference>
<evidence type="ECO:0000313" key="2">
    <source>
        <dbReference type="Proteomes" id="UP000204391"/>
    </source>
</evidence>
<protein>
    <submittedName>
        <fullName evidence="1">General stress protein</fullName>
    </submittedName>
</protein>
<dbReference type="Proteomes" id="UP000204391">
    <property type="component" value="Chromosome"/>
</dbReference>
<dbReference type="EMBL" id="CP022437">
    <property type="protein sequence ID" value="ASN03644.1"/>
    <property type="molecule type" value="Genomic_DNA"/>
</dbReference>
<accession>A0A221M7N7</accession>
<dbReference type="AlphaFoldDB" id="A0A221M7N7"/>
<organism evidence="1 2">
    <name type="scientific">Virgibacillus necropolis</name>
    <dbReference type="NCBI Taxonomy" id="163877"/>
    <lineage>
        <taxon>Bacteria</taxon>
        <taxon>Bacillati</taxon>
        <taxon>Bacillota</taxon>
        <taxon>Bacilli</taxon>
        <taxon>Bacillales</taxon>
        <taxon>Bacillaceae</taxon>
        <taxon>Virgibacillus</taxon>
    </lineage>
</organism>
<dbReference type="KEGG" id="vne:CFK40_00770"/>
<dbReference type="Pfam" id="PF06103">
    <property type="entry name" value="DUF948"/>
    <property type="match status" value="1"/>
</dbReference>
<gene>
    <name evidence="1" type="ORF">CFK40_00770</name>
</gene>
<dbReference type="PANTHER" id="PTHR40070">
    <property type="entry name" value="UPF0478 PROTEIN YTXG"/>
    <property type="match status" value="1"/>
</dbReference>
<reference evidence="1 2" key="1">
    <citation type="journal article" date="2003" name="Int. J. Syst. Evol. Microbiol.">
        <title>Virgibacillus carmonensis sp. nov., Virgibacillus necropolis sp. nov. and Virgibacillus picturae sp. nov., three novel species isolated from deteriorated mural paintings, transfer of the species of the genus salibacillus to Virgibacillus, as Virgibacillus marismortui comb. nov. and Virgibacillus salexigens comb. nov., and emended description of the genus Virgibacillus.</title>
        <authorList>
            <person name="Heyrman J."/>
            <person name="Logan N.A."/>
            <person name="Busse H.J."/>
            <person name="Balcaen A."/>
            <person name="Lebbe L."/>
            <person name="Rodriguez-Diaz M."/>
            <person name="Swings J."/>
            <person name="De Vos P."/>
        </authorList>
    </citation>
    <scope>NUCLEOTIDE SEQUENCE [LARGE SCALE GENOMIC DNA]</scope>
    <source>
        <strain evidence="1 2">LMG 19488</strain>
    </source>
</reference>
<name>A0A221M7N7_9BACI</name>
<dbReference type="PANTHER" id="PTHR40070:SF1">
    <property type="entry name" value="UPF0478 PROTEIN YTXG"/>
    <property type="match status" value="1"/>
</dbReference>
<dbReference type="OrthoDB" id="2437843at2"/>
<keyword evidence="2" id="KW-1185">Reference proteome</keyword>
<sequence>MSLAGLGVLIIGLAFAALALFLVKVLNNLAAVLDGVDKTVEQLPHQIDEVLKETSGLIRHSNDTLADVNEKLRGLSPLFYIIGDVGEASRKLSSSFMDASSSLKNKSTEVEHKYLGSVYGSVALGYYWLRKGKKRKGSESNLYKNGNKRADKIKMIKNNVKSDVNK</sequence>
<proteinExistence type="predicted"/>